<evidence type="ECO:0000256" key="1">
    <source>
        <dbReference type="SAM" id="MobiDB-lite"/>
    </source>
</evidence>
<keyword evidence="4" id="KW-1185">Reference proteome</keyword>
<gene>
    <name evidence="3" type="ORF">NP233_g6226</name>
</gene>
<evidence type="ECO:0000256" key="2">
    <source>
        <dbReference type="SAM" id="Phobius"/>
    </source>
</evidence>
<evidence type="ECO:0000313" key="4">
    <source>
        <dbReference type="Proteomes" id="UP001213000"/>
    </source>
</evidence>
<proteinExistence type="predicted"/>
<comment type="caution">
    <text evidence="3">The sequence shown here is derived from an EMBL/GenBank/DDBJ whole genome shotgun (WGS) entry which is preliminary data.</text>
</comment>
<reference evidence="3" key="1">
    <citation type="submission" date="2022-07" db="EMBL/GenBank/DDBJ databases">
        <title>Genome Sequence of Leucocoprinus birnbaumii.</title>
        <authorList>
            <person name="Buettner E."/>
        </authorList>
    </citation>
    <scope>NUCLEOTIDE SEQUENCE</scope>
    <source>
        <strain evidence="3">VT141</strain>
    </source>
</reference>
<name>A0AAD5VRI8_9AGAR</name>
<organism evidence="3 4">
    <name type="scientific">Leucocoprinus birnbaumii</name>
    <dbReference type="NCBI Taxonomy" id="56174"/>
    <lineage>
        <taxon>Eukaryota</taxon>
        <taxon>Fungi</taxon>
        <taxon>Dikarya</taxon>
        <taxon>Basidiomycota</taxon>
        <taxon>Agaricomycotina</taxon>
        <taxon>Agaricomycetes</taxon>
        <taxon>Agaricomycetidae</taxon>
        <taxon>Agaricales</taxon>
        <taxon>Agaricineae</taxon>
        <taxon>Agaricaceae</taxon>
        <taxon>Leucocoprinus</taxon>
    </lineage>
</organism>
<feature type="transmembrane region" description="Helical" evidence="2">
    <location>
        <begin position="577"/>
        <end position="599"/>
    </location>
</feature>
<feature type="region of interest" description="Disordered" evidence="1">
    <location>
        <begin position="42"/>
        <end position="70"/>
    </location>
</feature>
<keyword evidence="2" id="KW-0472">Membrane</keyword>
<dbReference type="EMBL" id="JANIEX010000398">
    <property type="protein sequence ID" value="KAJ3567649.1"/>
    <property type="molecule type" value="Genomic_DNA"/>
</dbReference>
<keyword evidence="2" id="KW-1133">Transmembrane helix</keyword>
<evidence type="ECO:0000313" key="3">
    <source>
        <dbReference type="EMBL" id="KAJ3567649.1"/>
    </source>
</evidence>
<sequence>MAFRAPQLIMRLLRHVLSLLRKFRSLGLVLMRVIYTHYISTHRPRENSSPGDPQPRLTIRRQSEEKQENPSIACCVLPSRLAARLDQVTDNIGVSRQETRCVEREDTLVASYIEENQVLPDSDKAWLEDSQGRLSSGSLQNSLEVDVTDSGVSESGLPSGAPELCSTIDKLYPVDVSESERYTVKSTAKITKGTPLHFTISPFAIGCAPPAAPLPWTRYVHPEGIVYYWDCDRRVVTDADVLDPAIHEAVERLISHIEDYIREYNLPYPSKKSVHLYLEHYPTISAFGYYFVCHAKQTLFWLDRKDTFNMVRELFTPSPNLSLVGTELRSHYWFHNEYFPHILEPPQDALLELQDLLWHATGDMVTSSKSIALSRTIEEAKGMRALVSEFVIFHQKNGYLGVGAKAIVYRFLGEFCHEHFLNFHGEKHARGSRDQSVYVNRPSWDKLISGLEEHWRECILYATVLLTSNVSFLAIQSLDDLGTKGYRAPAQQASYISIMTSIGAMIIGFILIRQYSGSVQRSILVNSSMTCLGEETLALLYSLPYALLMYGHRLGSMIAFLVAFALLCIASGDKTTIGLLGLSGLTIILLLIWCLSVPYRQRLYGADTWVLGKYNAWKTALEEKFRLRRKAPSDEATPYV</sequence>
<accession>A0AAD5VRI8</accession>
<feature type="transmembrane region" description="Helical" evidence="2">
    <location>
        <begin position="550"/>
        <end position="570"/>
    </location>
</feature>
<dbReference type="Proteomes" id="UP001213000">
    <property type="component" value="Unassembled WGS sequence"/>
</dbReference>
<keyword evidence="2" id="KW-0812">Transmembrane</keyword>
<protein>
    <submittedName>
        <fullName evidence="3">Uncharacterized protein</fullName>
    </submittedName>
</protein>
<dbReference type="AlphaFoldDB" id="A0AAD5VRI8"/>
<feature type="transmembrane region" description="Helical" evidence="2">
    <location>
        <begin position="495"/>
        <end position="512"/>
    </location>
</feature>